<protein>
    <submittedName>
        <fullName evidence="4">Thioesterase superfamily</fullName>
    </submittedName>
</protein>
<dbReference type="STRING" id="1120975.SAMN02746064_01764"/>
<reference evidence="4 5" key="1">
    <citation type="submission" date="2016-11" db="EMBL/GenBank/DDBJ databases">
        <authorList>
            <person name="Jaros S."/>
            <person name="Januszkiewicz K."/>
            <person name="Wedrychowicz H."/>
        </authorList>
    </citation>
    <scope>NUCLEOTIDE SEQUENCE [LARGE SCALE GENOMIC DNA]</scope>
    <source>
        <strain evidence="4 5">DSM 14828</strain>
    </source>
</reference>
<name>A0A1M4YF84_9FIRM</name>
<dbReference type="SUPFAM" id="SSF54637">
    <property type="entry name" value="Thioesterase/thiol ester dehydrase-isomerase"/>
    <property type="match status" value="1"/>
</dbReference>
<feature type="binding site" evidence="2">
    <location>
        <position position="63"/>
    </location>
    <ligand>
        <name>CoA</name>
        <dbReference type="ChEBI" id="CHEBI:57287"/>
    </ligand>
</feature>
<evidence type="ECO:0000256" key="2">
    <source>
        <dbReference type="PIRSR" id="PIRSR014972-2"/>
    </source>
</evidence>
<evidence type="ECO:0000259" key="3">
    <source>
        <dbReference type="Pfam" id="PF22636"/>
    </source>
</evidence>
<sequence length="131" mass="14259">MKIESMIGEELSVEIVVTEDDTAKSFGSGSIDVYATPKMVGLMENAALSLAQRGLDEGFSTVGTKVEVKHLAATPVGMKVTGKAKLVEVDRRRLLFEVEAFDEAEKIGEGIHERFIVDVEKFLGKTKNKGN</sequence>
<dbReference type="EMBL" id="FQTU01000012">
    <property type="protein sequence ID" value="SHF04283.1"/>
    <property type="molecule type" value="Genomic_DNA"/>
</dbReference>
<dbReference type="Pfam" id="PF22636">
    <property type="entry name" value="FlK"/>
    <property type="match status" value="1"/>
</dbReference>
<feature type="active site" evidence="1">
    <location>
        <position position="70"/>
    </location>
</feature>
<gene>
    <name evidence="4" type="ORF">SAMN02746064_01764</name>
</gene>
<feature type="active site" evidence="1">
    <location>
        <position position="44"/>
    </location>
</feature>
<feature type="active site" evidence="1">
    <location>
        <position position="36"/>
    </location>
</feature>
<feature type="domain" description="Fluoroacetyl-CoA-specific thioesterase-like" evidence="3">
    <location>
        <begin position="17"/>
        <end position="119"/>
    </location>
</feature>
<dbReference type="PANTHER" id="PTHR36934:SF1">
    <property type="entry name" value="THIOESTERASE DOMAIN-CONTAINING PROTEIN"/>
    <property type="match status" value="1"/>
</dbReference>
<dbReference type="AlphaFoldDB" id="A0A1M4YF84"/>
<dbReference type="Proteomes" id="UP000184251">
    <property type="component" value="Unassembled WGS sequence"/>
</dbReference>
<proteinExistence type="predicted"/>
<organism evidence="4 5">
    <name type="scientific">Alkalibacter saccharofermentans DSM 14828</name>
    <dbReference type="NCBI Taxonomy" id="1120975"/>
    <lineage>
        <taxon>Bacteria</taxon>
        <taxon>Bacillati</taxon>
        <taxon>Bacillota</taxon>
        <taxon>Clostridia</taxon>
        <taxon>Eubacteriales</taxon>
        <taxon>Eubacteriaceae</taxon>
        <taxon>Alkalibacter</taxon>
    </lineage>
</organism>
<accession>A0A1M4YF84</accession>
<evidence type="ECO:0000313" key="5">
    <source>
        <dbReference type="Proteomes" id="UP000184251"/>
    </source>
</evidence>
<feature type="binding site" evidence="2">
    <location>
        <position position="63"/>
    </location>
    <ligand>
        <name>substrate</name>
    </ligand>
</feature>
<dbReference type="Gene3D" id="3.10.129.10">
    <property type="entry name" value="Hotdog Thioesterase"/>
    <property type="match status" value="1"/>
</dbReference>
<dbReference type="PIRSF" id="PIRSF014972">
    <property type="entry name" value="FlK"/>
    <property type="match status" value="1"/>
</dbReference>
<evidence type="ECO:0000313" key="4">
    <source>
        <dbReference type="EMBL" id="SHF04283.1"/>
    </source>
</evidence>
<dbReference type="InterPro" id="IPR025540">
    <property type="entry name" value="FlK"/>
</dbReference>
<dbReference type="InterPro" id="IPR029069">
    <property type="entry name" value="HotDog_dom_sf"/>
</dbReference>
<keyword evidence="5" id="KW-1185">Reference proteome</keyword>
<evidence type="ECO:0000256" key="1">
    <source>
        <dbReference type="PIRSR" id="PIRSR014972-1"/>
    </source>
</evidence>
<feature type="binding site" evidence="2">
    <location>
        <position position="114"/>
    </location>
    <ligand>
        <name>substrate</name>
    </ligand>
</feature>
<dbReference type="PANTHER" id="PTHR36934">
    <property type="entry name" value="BLR0278 PROTEIN"/>
    <property type="match status" value="1"/>
</dbReference>
<dbReference type="RefSeq" id="WP_073271145.1">
    <property type="nucleotide sequence ID" value="NZ_FQTU01000012.1"/>
</dbReference>
<dbReference type="InterPro" id="IPR054485">
    <property type="entry name" value="FlK-like_dom"/>
</dbReference>